<dbReference type="GO" id="GO:0051792">
    <property type="term" value="P:medium-chain fatty acid biosynthetic process"/>
    <property type="evidence" value="ECO:0007669"/>
    <property type="project" value="TreeGrafter"/>
</dbReference>
<dbReference type="PROSITE" id="PS50207">
    <property type="entry name" value="CASPASE_P10"/>
    <property type="match status" value="1"/>
</dbReference>
<comment type="catalytic activity">
    <reaction evidence="4">
        <text>an aliphatic alcohol + acetyl-CoA = an acetyl ester + CoA</text>
        <dbReference type="Rhea" id="RHEA:17229"/>
        <dbReference type="ChEBI" id="CHEBI:2571"/>
        <dbReference type="ChEBI" id="CHEBI:47622"/>
        <dbReference type="ChEBI" id="CHEBI:57287"/>
        <dbReference type="ChEBI" id="CHEBI:57288"/>
        <dbReference type="EC" id="2.3.1.84"/>
    </reaction>
</comment>
<dbReference type="GO" id="GO:0004026">
    <property type="term" value="F:alcohol O-acetyltransferase activity"/>
    <property type="evidence" value="ECO:0007669"/>
    <property type="project" value="UniProtKB-EC"/>
</dbReference>
<organism evidence="10 11">
    <name type="scientific">Rhizodiscina lignyota</name>
    <dbReference type="NCBI Taxonomy" id="1504668"/>
    <lineage>
        <taxon>Eukaryota</taxon>
        <taxon>Fungi</taxon>
        <taxon>Dikarya</taxon>
        <taxon>Ascomycota</taxon>
        <taxon>Pezizomycotina</taxon>
        <taxon>Dothideomycetes</taxon>
        <taxon>Pleosporomycetidae</taxon>
        <taxon>Aulographales</taxon>
        <taxon>Rhizodiscinaceae</taxon>
        <taxon>Rhizodiscina</taxon>
    </lineage>
</organism>
<dbReference type="SUPFAM" id="SSF53474">
    <property type="entry name" value="alpha/beta-Hydrolases"/>
    <property type="match status" value="1"/>
</dbReference>
<dbReference type="OrthoDB" id="5954035at2759"/>
<dbReference type="GO" id="GO:0004197">
    <property type="term" value="F:cysteine-type endopeptidase activity"/>
    <property type="evidence" value="ECO:0007669"/>
    <property type="project" value="InterPro"/>
</dbReference>
<evidence type="ECO:0000256" key="4">
    <source>
        <dbReference type="ARBA" id="ARBA00050620"/>
    </source>
</evidence>
<dbReference type="FunFam" id="3.40.50.1820:FF:000137">
    <property type="entry name" value="EEB1p Acyl-coenzymeA:ethanol O-acyltransferase"/>
    <property type="match status" value="1"/>
</dbReference>
<evidence type="ECO:0000256" key="7">
    <source>
        <dbReference type="ARBA" id="ARBA00080774"/>
    </source>
</evidence>
<dbReference type="GO" id="GO:0051793">
    <property type="term" value="P:medium-chain fatty acid catabolic process"/>
    <property type="evidence" value="ECO:0007669"/>
    <property type="project" value="UniProtKB-ARBA"/>
</dbReference>
<dbReference type="EC" id="2.3.1.84" evidence="6"/>
<evidence type="ECO:0000313" key="11">
    <source>
        <dbReference type="Proteomes" id="UP000799772"/>
    </source>
</evidence>
<dbReference type="InterPro" id="IPR050960">
    <property type="entry name" value="AB_hydrolase_4_sf"/>
</dbReference>
<feature type="domain" description="Caspase family p10" evidence="9">
    <location>
        <begin position="360"/>
        <end position="393"/>
    </location>
</feature>
<sequence length="433" mass="48611">MWFSWLFGYAKVAFYGAKNTIILTAKDGSEKSLVDICKSATPTCRLHPLLFNGHLQTMYTAIGKQSIPIIYKRKVFESDDPEVAGSFVVDFVVHEPSEVDKTLPPRTTYYSEDELANIGSLDIKPMLITLHGLSGGSHEDYLRHVFAPLCTEEGGWEACVVTSRGCAMSKITTEVLYNARATWDFRQVVNWCRKTFPNRPLFGIGYSLGANILTNYLGEEGNKCPLKAAVVVANPWNLEIGNVGLNSTWLGREVYSKTLGTAMKRLFMGHVDQISKNPRINVENVMNVKYLFEFDRELQGPTWGYPTENAYYRDASSSDSLLAIRIPVFAVSAEDDPIATKLALPYEEIKKNPFACLCVTSTGGHLAWFELGGGRWFVKPIVGFLQTMARDIDHVKSSKKLDDMIQAMIQPSHADAGFRPMRRKLRYHHDPDD</sequence>
<evidence type="ECO:0000313" key="10">
    <source>
        <dbReference type="EMBL" id="KAF2097470.1"/>
    </source>
</evidence>
<dbReference type="PANTHER" id="PTHR10794">
    <property type="entry name" value="ABHYDROLASE DOMAIN-CONTAINING PROTEIN"/>
    <property type="match status" value="1"/>
</dbReference>
<evidence type="ECO:0000256" key="5">
    <source>
        <dbReference type="ARBA" id="ARBA00054277"/>
    </source>
</evidence>
<evidence type="ECO:0000256" key="3">
    <source>
        <dbReference type="ARBA" id="ARBA00022801"/>
    </source>
</evidence>
<comment type="similarity">
    <text evidence="1">Belongs to the AB hydrolase superfamily. AB hydrolase 4 family.</text>
</comment>
<dbReference type="InterPro" id="IPR002138">
    <property type="entry name" value="Pept_C14_p10"/>
</dbReference>
<feature type="active site" description="Charge relay system" evidence="8">
    <location>
        <position position="207"/>
    </location>
</feature>
<keyword evidence="3" id="KW-0378">Hydrolase</keyword>
<dbReference type="Gene3D" id="3.40.50.1820">
    <property type="entry name" value="alpha/beta hydrolase"/>
    <property type="match status" value="1"/>
</dbReference>
<keyword evidence="11" id="KW-1185">Reference proteome</keyword>
<dbReference type="Pfam" id="PF00561">
    <property type="entry name" value="Abhydrolase_1"/>
    <property type="match status" value="1"/>
</dbReference>
<comment type="function">
    <text evidence="5">Displays enzymatic activity both for medium-chain fatty acid (MCFA) ethyl ester synthesis and hydrolysis (esterase activity). MCFA are toxic for yeast and this enzyme could thus be involved in their detoxification by esterification.</text>
</comment>
<dbReference type="GO" id="GO:0006508">
    <property type="term" value="P:proteolysis"/>
    <property type="evidence" value="ECO:0007669"/>
    <property type="project" value="InterPro"/>
</dbReference>
<evidence type="ECO:0000256" key="1">
    <source>
        <dbReference type="ARBA" id="ARBA00010884"/>
    </source>
</evidence>
<dbReference type="InterPro" id="IPR029058">
    <property type="entry name" value="AB_hydrolase_fold"/>
</dbReference>
<dbReference type="Proteomes" id="UP000799772">
    <property type="component" value="Unassembled WGS sequence"/>
</dbReference>
<dbReference type="PANTHER" id="PTHR10794:SF63">
    <property type="entry name" value="ALPHA_BETA HYDROLASE 1, ISOFORM A"/>
    <property type="match status" value="1"/>
</dbReference>
<evidence type="ECO:0000256" key="8">
    <source>
        <dbReference type="PIRSR" id="PIRSR005211-1"/>
    </source>
</evidence>
<keyword evidence="2" id="KW-0808">Transferase</keyword>
<dbReference type="AlphaFoldDB" id="A0A9P4IDW2"/>
<dbReference type="InterPro" id="IPR000073">
    <property type="entry name" value="AB_hydrolase_1"/>
</dbReference>
<dbReference type="GO" id="GO:0047372">
    <property type="term" value="F:monoacylglycerol lipase activity"/>
    <property type="evidence" value="ECO:0007669"/>
    <property type="project" value="TreeGrafter"/>
</dbReference>
<evidence type="ECO:0000256" key="2">
    <source>
        <dbReference type="ARBA" id="ARBA00022679"/>
    </source>
</evidence>
<comment type="caution">
    <text evidence="10">The sequence shown here is derived from an EMBL/GenBank/DDBJ whole genome shotgun (WGS) entry which is preliminary data.</text>
</comment>
<reference evidence="10" key="1">
    <citation type="journal article" date="2020" name="Stud. Mycol.">
        <title>101 Dothideomycetes genomes: a test case for predicting lifestyles and emergence of pathogens.</title>
        <authorList>
            <person name="Haridas S."/>
            <person name="Albert R."/>
            <person name="Binder M."/>
            <person name="Bloem J."/>
            <person name="Labutti K."/>
            <person name="Salamov A."/>
            <person name="Andreopoulos B."/>
            <person name="Baker S."/>
            <person name="Barry K."/>
            <person name="Bills G."/>
            <person name="Bluhm B."/>
            <person name="Cannon C."/>
            <person name="Castanera R."/>
            <person name="Culley D."/>
            <person name="Daum C."/>
            <person name="Ezra D."/>
            <person name="Gonzalez J."/>
            <person name="Henrissat B."/>
            <person name="Kuo A."/>
            <person name="Liang C."/>
            <person name="Lipzen A."/>
            <person name="Lutzoni F."/>
            <person name="Magnuson J."/>
            <person name="Mondo S."/>
            <person name="Nolan M."/>
            <person name="Ohm R."/>
            <person name="Pangilinan J."/>
            <person name="Park H.-J."/>
            <person name="Ramirez L."/>
            <person name="Alfaro M."/>
            <person name="Sun H."/>
            <person name="Tritt A."/>
            <person name="Yoshinaga Y."/>
            <person name="Zwiers L.-H."/>
            <person name="Turgeon B."/>
            <person name="Goodwin S."/>
            <person name="Spatafora J."/>
            <person name="Crous P."/>
            <person name="Grigoriev I."/>
        </authorList>
    </citation>
    <scope>NUCLEOTIDE SEQUENCE</scope>
    <source>
        <strain evidence="10">CBS 133067</strain>
    </source>
</reference>
<accession>A0A9P4IDW2</accession>
<evidence type="ECO:0000259" key="9">
    <source>
        <dbReference type="PROSITE" id="PS50207"/>
    </source>
</evidence>
<dbReference type="InterPro" id="IPR012020">
    <property type="entry name" value="ABHD4"/>
</dbReference>
<feature type="active site" description="Charge relay system" evidence="8">
    <location>
        <position position="365"/>
    </location>
</feature>
<dbReference type="GO" id="GO:0008126">
    <property type="term" value="F:acetylesterase activity"/>
    <property type="evidence" value="ECO:0007669"/>
    <property type="project" value="TreeGrafter"/>
</dbReference>
<dbReference type="PIRSF" id="PIRSF005211">
    <property type="entry name" value="Ab_hydro_YheT"/>
    <property type="match status" value="1"/>
</dbReference>
<evidence type="ECO:0000256" key="6">
    <source>
        <dbReference type="ARBA" id="ARBA00066969"/>
    </source>
</evidence>
<protein>
    <recommendedName>
        <fullName evidence="6">alcohol O-acetyltransferase</fullName>
        <ecNumber evidence="6">2.3.1.84</ecNumber>
    </recommendedName>
    <alternativeName>
        <fullName evidence="7">Alcohol O-acetyltransferase</fullName>
    </alternativeName>
</protein>
<dbReference type="EMBL" id="ML978128">
    <property type="protein sequence ID" value="KAF2097470.1"/>
    <property type="molecule type" value="Genomic_DNA"/>
</dbReference>
<name>A0A9P4IDW2_9PEZI</name>
<feature type="active site" description="Charge relay system" evidence="8">
    <location>
        <position position="336"/>
    </location>
</feature>
<gene>
    <name evidence="10" type="ORF">NA57DRAFT_77727</name>
</gene>
<proteinExistence type="inferred from homology"/>